<evidence type="ECO:0000256" key="2">
    <source>
        <dbReference type="ARBA" id="ARBA00022679"/>
    </source>
</evidence>
<organism evidence="13">
    <name type="scientific">Geoglobus ahangari</name>
    <dbReference type="NCBI Taxonomy" id="113653"/>
    <lineage>
        <taxon>Archaea</taxon>
        <taxon>Methanobacteriati</taxon>
        <taxon>Methanobacteriota</taxon>
        <taxon>Archaeoglobi</taxon>
        <taxon>Archaeoglobales</taxon>
        <taxon>Archaeoglobaceae</taxon>
        <taxon>Geoglobus</taxon>
    </lineage>
</organism>
<protein>
    <recommendedName>
        <fullName evidence="10">Ribose-phosphate pyrophosphokinase</fullName>
        <shortName evidence="10">RPPK</shortName>
        <ecNumber evidence="10">2.7.6.1</ecNumber>
    </recommendedName>
    <alternativeName>
        <fullName evidence="10">5-phospho-D-ribosyl alpha-1-diphosphate synthase</fullName>
    </alternativeName>
    <alternativeName>
        <fullName evidence="10">Phosphoribosyl diphosphate synthase</fullName>
    </alternativeName>
    <alternativeName>
        <fullName evidence="10">Phosphoribosyl pyrophosphate synthase</fullName>
        <shortName evidence="10">P-Rib-PP synthase</shortName>
        <shortName evidence="10">PRPP synthase</shortName>
        <shortName evidence="10">PRPPase</shortName>
    </alternativeName>
</protein>
<evidence type="ECO:0000256" key="10">
    <source>
        <dbReference type="HAMAP-Rule" id="MF_00583"/>
    </source>
</evidence>
<keyword evidence="6 10" id="KW-0418">Kinase</keyword>
<comment type="function">
    <text evidence="10">Involved in the biosynthesis of the central metabolite phospho-alpha-D-ribosyl-1-pyrophosphate (PRPP) via the transfer of pyrophosphoryl group from ATP to 1-hydroxyl of ribose-5-phosphate (Rib-5-P).</text>
</comment>
<feature type="binding site" evidence="10">
    <location>
        <position position="154"/>
    </location>
    <ligand>
        <name>Mg(2+)</name>
        <dbReference type="ChEBI" id="CHEBI:18420"/>
        <label>2</label>
    </ligand>
</feature>
<name>A0A7C3UH99_9EURY</name>
<keyword evidence="4 10" id="KW-0545">Nucleotide biosynthesis</keyword>
<dbReference type="PANTHER" id="PTHR10210:SF32">
    <property type="entry name" value="RIBOSE-PHOSPHATE PYROPHOSPHOKINASE 2"/>
    <property type="match status" value="1"/>
</dbReference>
<dbReference type="GO" id="GO:0006015">
    <property type="term" value="P:5-phosphoribose 1-diphosphate biosynthetic process"/>
    <property type="evidence" value="ECO:0007669"/>
    <property type="project" value="UniProtKB-UniRule"/>
</dbReference>
<dbReference type="GO" id="GO:0004749">
    <property type="term" value="F:ribose phosphate diphosphokinase activity"/>
    <property type="evidence" value="ECO:0007669"/>
    <property type="project" value="UniProtKB-UniRule"/>
</dbReference>
<evidence type="ECO:0000259" key="11">
    <source>
        <dbReference type="Pfam" id="PF00156"/>
    </source>
</evidence>
<keyword evidence="1 10" id="KW-0963">Cytoplasm</keyword>
<dbReference type="InterPro" id="IPR029099">
    <property type="entry name" value="Pribosyltran_N"/>
</dbReference>
<keyword evidence="8 10" id="KW-0460">Magnesium</keyword>
<keyword evidence="2 10" id="KW-0808">Transferase</keyword>
<feature type="binding site" evidence="10">
    <location>
        <begin position="86"/>
        <end position="87"/>
    </location>
    <ligand>
        <name>ATP</name>
        <dbReference type="ChEBI" id="CHEBI:30616"/>
    </ligand>
</feature>
<dbReference type="NCBIfam" id="NF002095">
    <property type="entry name" value="PRK00934.1"/>
    <property type="match status" value="1"/>
</dbReference>
<evidence type="ECO:0000256" key="6">
    <source>
        <dbReference type="ARBA" id="ARBA00022777"/>
    </source>
</evidence>
<comment type="caution">
    <text evidence="13">The sequence shown here is derived from an EMBL/GenBank/DDBJ whole genome shotgun (WGS) entry which is preliminary data.</text>
</comment>
<keyword evidence="5 10" id="KW-0547">Nucleotide-binding</keyword>
<accession>A0A7C3UH99</accession>
<dbReference type="GO" id="GO:0000287">
    <property type="term" value="F:magnesium ion binding"/>
    <property type="evidence" value="ECO:0007669"/>
    <property type="project" value="UniProtKB-UniRule"/>
</dbReference>
<dbReference type="HAMAP" id="MF_00583_A">
    <property type="entry name" value="RibP_PPkinase_A"/>
    <property type="match status" value="1"/>
</dbReference>
<feature type="binding site" evidence="10">
    <location>
        <begin position="34"/>
        <end position="36"/>
    </location>
    <ligand>
        <name>ATP</name>
        <dbReference type="ChEBI" id="CHEBI:30616"/>
    </ligand>
</feature>
<keyword evidence="3 10" id="KW-0479">Metal-binding</keyword>
<evidence type="ECO:0000256" key="1">
    <source>
        <dbReference type="ARBA" id="ARBA00022490"/>
    </source>
</evidence>
<dbReference type="InterPro" id="IPR029057">
    <property type="entry name" value="PRTase-like"/>
</dbReference>
<reference evidence="13" key="1">
    <citation type="journal article" date="2020" name="mSystems">
        <title>Genome- and Community-Level Interaction Insights into Carbon Utilization and Element Cycling Functions of Hydrothermarchaeota in Hydrothermal Sediment.</title>
        <authorList>
            <person name="Zhou Z."/>
            <person name="Liu Y."/>
            <person name="Xu W."/>
            <person name="Pan J."/>
            <person name="Luo Z.H."/>
            <person name="Li M."/>
        </authorList>
    </citation>
    <scope>NUCLEOTIDE SEQUENCE [LARGE SCALE GENOMIC DNA]</scope>
    <source>
        <strain evidence="14">SpSt-10</strain>
        <strain evidence="13">SpSt-97</strain>
    </source>
</reference>
<feature type="active site" evidence="10">
    <location>
        <position position="177"/>
    </location>
</feature>
<comment type="catalytic activity">
    <reaction evidence="9 10">
        <text>D-ribose 5-phosphate + ATP = 5-phospho-alpha-D-ribose 1-diphosphate + AMP + H(+)</text>
        <dbReference type="Rhea" id="RHEA:15609"/>
        <dbReference type="ChEBI" id="CHEBI:15378"/>
        <dbReference type="ChEBI" id="CHEBI:30616"/>
        <dbReference type="ChEBI" id="CHEBI:58017"/>
        <dbReference type="ChEBI" id="CHEBI:78346"/>
        <dbReference type="ChEBI" id="CHEBI:456215"/>
        <dbReference type="EC" id="2.7.6.1"/>
    </reaction>
</comment>
<dbReference type="AlphaFoldDB" id="A0A7C3UH99"/>
<evidence type="ECO:0000256" key="4">
    <source>
        <dbReference type="ARBA" id="ARBA00022727"/>
    </source>
</evidence>
<proteinExistence type="inferred from homology"/>
<comment type="cofactor">
    <cofactor evidence="10">
        <name>Mg(2+)</name>
        <dbReference type="ChEBI" id="CHEBI:18420"/>
    </cofactor>
    <text evidence="10">Binds 2 Mg(2+) ions per subunit.</text>
</comment>
<dbReference type="UniPathway" id="UPA00087">
    <property type="reaction ID" value="UER00172"/>
</dbReference>
<dbReference type="SMART" id="SM01400">
    <property type="entry name" value="Pribosyltran_N"/>
    <property type="match status" value="1"/>
</dbReference>
<evidence type="ECO:0000313" key="13">
    <source>
        <dbReference type="EMBL" id="HGE66208.1"/>
    </source>
</evidence>
<feature type="binding site" evidence="10">
    <location>
        <position position="179"/>
    </location>
    <ligand>
        <name>D-ribose 5-phosphate</name>
        <dbReference type="ChEBI" id="CHEBI:78346"/>
    </ligand>
</feature>
<dbReference type="CDD" id="cd06223">
    <property type="entry name" value="PRTases_typeI"/>
    <property type="match status" value="1"/>
</dbReference>
<dbReference type="InterPro" id="IPR000836">
    <property type="entry name" value="PRTase_dom"/>
</dbReference>
<dbReference type="GO" id="GO:0016301">
    <property type="term" value="F:kinase activity"/>
    <property type="evidence" value="ECO:0007669"/>
    <property type="project" value="UniProtKB-KW"/>
</dbReference>
<dbReference type="PANTHER" id="PTHR10210">
    <property type="entry name" value="RIBOSE-PHOSPHATE DIPHOSPHOKINASE FAMILY MEMBER"/>
    <property type="match status" value="1"/>
</dbReference>
<dbReference type="NCBIfam" id="TIGR01251">
    <property type="entry name" value="ribP_PPkin"/>
    <property type="match status" value="1"/>
</dbReference>
<dbReference type="GO" id="GO:0005524">
    <property type="term" value="F:ATP binding"/>
    <property type="evidence" value="ECO:0007669"/>
    <property type="project" value="UniProtKB-KW"/>
</dbReference>
<dbReference type="GO" id="GO:0005737">
    <property type="term" value="C:cytoplasm"/>
    <property type="evidence" value="ECO:0007669"/>
    <property type="project" value="UniProtKB-SubCell"/>
</dbReference>
<sequence>MKIIIGPASPLLGKRISEKCGLEIADTVYKKFPDGELYVRVIGKDDRYVVVQSLNSNEDLVYLMLIFDALSDKDIIAVIPYMGYARQDKAFLDGEAISIRAVAKMIECYTDVVITVNIHSKEAVGYFKKLINLDAMKVIGEFYKGKDVIMISPDLGSLERVKRAAEYAKCEFDYLEKKRVDAETVVISPKNIDVSGKDVVIVDDIISTGGTVIEAAKQLSCRSIEAACVHAVLASNALNKLYNAGISRVTATDTIEKPVSVLTVSDLISEELKKLI</sequence>
<feature type="binding site" evidence="10">
    <location>
        <position position="203"/>
    </location>
    <ligand>
        <name>D-ribose 5-phosphate</name>
        <dbReference type="ChEBI" id="CHEBI:78346"/>
    </ligand>
</feature>
<evidence type="ECO:0000256" key="5">
    <source>
        <dbReference type="ARBA" id="ARBA00022741"/>
    </source>
</evidence>
<dbReference type="InterPro" id="IPR037514">
    <property type="entry name" value="Rib-P_diPkinase_arc"/>
</dbReference>
<keyword evidence="7 10" id="KW-0067">ATP-binding</keyword>
<dbReference type="EC" id="2.7.6.1" evidence="10"/>
<dbReference type="Pfam" id="PF00156">
    <property type="entry name" value="Pribosyltran"/>
    <property type="match status" value="1"/>
</dbReference>
<dbReference type="EMBL" id="DTPI01000024">
    <property type="protein sequence ID" value="HGE66208.1"/>
    <property type="molecule type" value="Genomic_DNA"/>
</dbReference>
<feature type="domain" description="Phosphoribosyltransferase" evidence="11">
    <location>
        <begin position="135"/>
        <end position="233"/>
    </location>
</feature>
<dbReference type="Pfam" id="PF13793">
    <property type="entry name" value="Pribosyltran_N"/>
    <property type="match status" value="1"/>
</dbReference>
<evidence type="ECO:0000256" key="3">
    <source>
        <dbReference type="ARBA" id="ARBA00022723"/>
    </source>
</evidence>
<dbReference type="SUPFAM" id="SSF53271">
    <property type="entry name" value="PRTase-like"/>
    <property type="match status" value="1"/>
</dbReference>
<feature type="domain" description="Ribose-phosphate pyrophosphokinase N-terminal" evidence="12">
    <location>
        <begin position="1"/>
        <end position="107"/>
    </location>
</feature>
<feature type="binding site" evidence="10">
    <location>
        <begin position="207"/>
        <end position="211"/>
    </location>
    <ligand>
        <name>D-ribose 5-phosphate</name>
        <dbReference type="ChEBI" id="CHEBI:78346"/>
    </ligand>
</feature>
<dbReference type="EMBL" id="DRUC01000037">
    <property type="protein sequence ID" value="HHF48011.1"/>
    <property type="molecule type" value="Genomic_DNA"/>
</dbReference>
<evidence type="ECO:0000313" key="14">
    <source>
        <dbReference type="EMBL" id="HHF48011.1"/>
    </source>
</evidence>
<evidence type="ECO:0000256" key="8">
    <source>
        <dbReference type="ARBA" id="ARBA00022842"/>
    </source>
</evidence>
<dbReference type="InterPro" id="IPR005946">
    <property type="entry name" value="Rib-P_diPkinase"/>
</dbReference>
<feature type="binding site" evidence="10">
    <location>
        <position position="119"/>
    </location>
    <ligand>
        <name>Mg(2+)</name>
        <dbReference type="ChEBI" id="CHEBI:18420"/>
        <label>1</label>
    </ligand>
</feature>
<comment type="similarity">
    <text evidence="10">Belongs to the ribose-phosphate pyrophosphokinase family. Class III (archaeal) subfamily.</text>
</comment>
<evidence type="ECO:0000259" key="12">
    <source>
        <dbReference type="Pfam" id="PF13793"/>
    </source>
</evidence>
<dbReference type="Gene3D" id="3.40.50.2020">
    <property type="match status" value="2"/>
</dbReference>
<dbReference type="GO" id="GO:0002189">
    <property type="term" value="C:ribose phosphate diphosphokinase complex"/>
    <property type="evidence" value="ECO:0007669"/>
    <property type="project" value="TreeGrafter"/>
</dbReference>
<evidence type="ECO:0000256" key="7">
    <source>
        <dbReference type="ARBA" id="ARBA00022840"/>
    </source>
</evidence>
<gene>
    <name evidence="10" type="primary">prs</name>
    <name evidence="14" type="ORF">ENL48_02080</name>
    <name evidence="13" type="ORF">ENX77_03660</name>
</gene>
<dbReference type="GO" id="GO:0006164">
    <property type="term" value="P:purine nucleotide biosynthetic process"/>
    <property type="evidence" value="ECO:0007669"/>
    <property type="project" value="TreeGrafter"/>
</dbReference>
<comment type="subcellular location">
    <subcellularLocation>
        <location evidence="10">Cytoplasm</location>
    </subcellularLocation>
</comment>
<comment type="pathway">
    <text evidence="10">Metabolic intermediate biosynthesis; 5-phospho-alpha-D-ribose 1-diphosphate biosynthesis; 5-phospho-alpha-D-ribose 1-diphosphate from D-ribose 5-phosphate (route I): step 1/1.</text>
</comment>
<evidence type="ECO:0000256" key="9">
    <source>
        <dbReference type="ARBA" id="ARBA00049535"/>
    </source>
</evidence>
<dbReference type="FunFam" id="3.40.50.2020:FF:000014">
    <property type="entry name" value="Ribose-phosphate pyrophosphokinase 1"/>
    <property type="match status" value="1"/>
</dbReference>